<dbReference type="CDD" id="cd00090">
    <property type="entry name" value="HTH_ARSR"/>
    <property type="match status" value="1"/>
</dbReference>
<dbReference type="GO" id="GO:0003700">
    <property type="term" value="F:DNA-binding transcription factor activity"/>
    <property type="evidence" value="ECO:0007669"/>
    <property type="project" value="InterPro"/>
</dbReference>
<organism evidence="3 4">
    <name type="scientific">Domibacillus iocasae</name>
    <dbReference type="NCBI Taxonomy" id="1714016"/>
    <lineage>
        <taxon>Bacteria</taxon>
        <taxon>Bacillati</taxon>
        <taxon>Bacillota</taxon>
        <taxon>Bacilli</taxon>
        <taxon>Bacillales</taxon>
        <taxon>Bacillaceae</taxon>
        <taxon>Domibacillus</taxon>
    </lineage>
</organism>
<dbReference type="PANTHER" id="PTHR38600">
    <property type="entry name" value="TRANSCRIPTIONAL REGULATORY PROTEIN"/>
    <property type="match status" value="1"/>
</dbReference>
<protein>
    <submittedName>
        <fullName evidence="3">Transcriptional regulator</fullName>
    </submittedName>
</protein>
<dbReference type="EMBL" id="MAMP01000007">
    <property type="protein sequence ID" value="OES46023.1"/>
    <property type="molecule type" value="Genomic_DNA"/>
</dbReference>
<feature type="domain" description="HTH arsR-type" evidence="2">
    <location>
        <begin position="1"/>
        <end position="92"/>
    </location>
</feature>
<dbReference type="InterPro" id="IPR036390">
    <property type="entry name" value="WH_DNA-bd_sf"/>
</dbReference>
<dbReference type="GO" id="GO:0003677">
    <property type="term" value="F:DNA binding"/>
    <property type="evidence" value="ECO:0007669"/>
    <property type="project" value="UniProtKB-KW"/>
</dbReference>
<dbReference type="InterPro" id="IPR011991">
    <property type="entry name" value="ArsR-like_HTH"/>
</dbReference>
<sequence length="92" mass="10635">MNWDKDAIFKALSDSTRRVILDEISERNELTLYELTARLIMKHNLTISRQAIAKHLSALEAAGLIISKRNGKYRVLIFNKEPLKNLLKGWID</sequence>
<reference evidence="3 4" key="1">
    <citation type="submission" date="2016-06" db="EMBL/GenBank/DDBJ databases">
        <title>Domibacillus iocasae genome sequencing.</title>
        <authorList>
            <person name="Verma A."/>
            <person name="Pal Y."/>
            <person name="Ojha A.K."/>
            <person name="Krishnamurthi S."/>
        </authorList>
    </citation>
    <scope>NUCLEOTIDE SEQUENCE [LARGE SCALE GENOMIC DNA]</scope>
    <source>
        <strain evidence="3 4">DSM 29979</strain>
    </source>
</reference>
<dbReference type="Gene3D" id="1.10.10.10">
    <property type="entry name" value="Winged helix-like DNA-binding domain superfamily/Winged helix DNA-binding domain"/>
    <property type="match status" value="1"/>
</dbReference>
<keyword evidence="4" id="KW-1185">Reference proteome</keyword>
<gene>
    <name evidence="3" type="ORF">BA724_16610</name>
</gene>
<dbReference type="Proteomes" id="UP000095658">
    <property type="component" value="Unassembled WGS sequence"/>
</dbReference>
<keyword evidence="1" id="KW-0238">DNA-binding</keyword>
<evidence type="ECO:0000259" key="2">
    <source>
        <dbReference type="PROSITE" id="PS50987"/>
    </source>
</evidence>
<comment type="caution">
    <text evidence="3">The sequence shown here is derived from an EMBL/GenBank/DDBJ whole genome shotgun (WGS) entry which is preliminary data.</text>
</comment>
<dbReference type="OrthoDB" id="9799175at2"/>
<dbReference type="PROSITE" id="PS50987">
    <property type="entry name" value="HTH_ARSR_2"/>
    <property type="match status" value="1"/>
</dbReference>
<dbReference type="SUPFAM" id="SSF46785">
    <property type="entry name" value="Winged helix' DNA-binding domain"/>
    <property type="match status" value="1"/>
</dbReference>
<evidence type="ECO:0000256" key="1">
    <source>
        <dbReference type="ARBA" id="ARBA00023125"/>
    </source>
</evidence>
<evidence type="ECO:0000313" key="3">
    <source>
        <dbReference type="EMBL" id="OES46023.1"/>
    </source>
</evidence>
<dbReference type="RefSeq" id="WP_069937400.1">
    <property type="nucleotide sequence ID" value="NZ_MAMP01000007.1"/>
</dbReference>
<name>A0A1E7DSF4_9BACI</name>
<dbReference type="PANTHER" id="PTHR38600:SF1">
    <property type="entry name" value="TRANSCRIPTIONAL REGULATORY PROTEIN"/>
    <property type="match status" value="1"/>
</dbReference>
<dbReference type="STRING" id="1714016.BA724_16610"/>
<accession>A0A1E7DSF4</accession>
<dbReference type="InterPro" id="IPR001845">
    <property type="entry name" value="HTH_ArsR_DNA-bd_dom"/>
</dbReference>
<proteinExistence type="predicted"/>
<dbReference type="InterPro" id="IPR036388">
    <property type="entry name" value="WH-like_DNA-bd_sf"/>
</dbReference>
<evidence type="ECO:0000313" key="4">
    <source>
        <dbReference type="Proteomes" id="UP000095658"/>
    </source>
</evidence>
<dbReference type="AlphaFoldDB" id="A0A1E7DSF4"/>
<dbReference type="Pfam" id="PF12840">
    <property type="entry name" value="HTH_20"/>
    <property type="match status" value="1"/>
</dbReference>
<dbReference type="SMART" id="SM00418">
    <property type="entry name" value="HTH_ARSR"/>
    <property type="match status" value="1"/>
</dbReference>